<comment type="subcellular location">
    <subcellularLocation>
        <location evidence="1">Membrane</location>
        <topology evidence="1">Multi-pass membrane protein</topology>
    </subcellularLocation>
</comment>
<evidence type="ECO:0000256" key="5">
    <source>
        <dbReference type="SAM" id="Phobius"/>
    </source>
</evidence>
<feature type="transmembrane region" description="Helical" evidence="5">
    <location>
        <begin position="457"/>
        <end position="479"/>
    </location>
</feature>
<dbReference type="GO" id="GO:0016020">
    <property type="term" value="C:membrane"/>
    <property type="evidence" value="ECO:0007669"/>
    <property type="project" value="UniProtKB-SubCell"/>
</dbReference>
<feature type="transmembrane region" description="Helical" evidence="5">
    <location>
        <begin position="127"/>
        <end position="145"/>
    </location>
</feature>
<organism evidence="7 8">
    <name type="scientific">Aphanomyces astaci</name>
    <name type="common">Crayfish plague agent</name>
    <dbReference type="NCBI Taxonomy" id="112090"/>
    <lineage>
        <taxon>Eukaryota</taxon>
        <taxon>Sar</taxon>
        <taxon>Stramenopiles</taxon>
        <taxon>Oomycota</taxon>
        <taxon>Saprolegniomycetes</taxon>
        <taxon>Saprolegniales</taxon>
        <taxon>Verrucalvaceae</taxon>
        <taxon>Aphanomyces</taxon>
    </lineage>
</organism>
<dbReference type="PANTHER" id="PTHR48021:SF1">
    <property type="entry name" value="GH07001P-RELATED"/>
    <property type="match status" value="1"/>
</dbReference>
<dbReference type="GO" id="GO:0022857">
    <property type="term" value="F:transmembrane transporter activity"/>
    <property type="evidence" value="ECO:0007669"/>
    <property type="project" value="InterPro"/>
</dbReference>
<feature type="transmembrane region" description="Helical" evidence="5">
    <location>
        <begin position="418"/>
        <end position="437"/>
    </location>
</feature>
<dbReference type="InterPro" id="IPR005828">
    <property type="entry name" value="MFS_sugar_transport-like"/>
</dbReference>
<dbReference type="Pfam" id="PF00083">
    <property type="entry name" value="Sugar_tr"/>
    <property type="match status" value="1"/>
</dbReference>
<evidence type="ECO:0000256" key="3">
    <source>
        <dbReference type="ARBA" id="ARBA00022989"/>
    </source>
</evidence>
<feature type="transmembrane region" description="Helical" evidence="5">
    <location>
        <begin position="253"/>
        <end position="273"/>
    </location>
</feature>
<evidence type="ECO:0000313" key="8">
    <source>
        <dbReference type="Proteomes" id="UP000265427"/>
    </source>
</evidence>
<feature type="transmembrane region" description="Helical" evidence="5">
    <location>
        <begin position="82"/>
        <end position="102"/>
    </location>
</feature>
<keyword evidence="2 5" id="KW-0812">Transmembrane</keyword>
<gene>
    <name evidence="7" type="ORF">DYB36_011479</name>
</gene>
<dbReference type="VEuPathDB" id="FungiDB:H257_03129"/>
<dbReference type="SUPFAM" id="SSF103473">
    <property type="entry name" value="MFS general substrate transporter"/>
    <property type="match status" value="1"/>
</dbReference>
<dbReference type="AlphaFoldDB" id="A0A396ZSF5"/>
<comment type="caution">
    <text evidence="7">The sequence shown here is derived from an EMBL/GenBank/DDBJ whole genome shotgun (WGS) entry which is preliminary data.</text>
</comment>
<feature type="transmembrane region" description="Helical" evidence="5">
    <location>
        <begin position="491"/>
        <end position="512"/>
    </location>
</feature>
<feature type="transmembrane region" description="Helical" evidence="5">
    <location>
        <begin position="524"/>
        <end position="548"/>
    </location>
</feature>
<dbReference type="PROSITE" id="PS50850">
    <property type="entry name" value="MFS"/>
    <property type="match status" value="1"/>
</dbReference>
<dbReference type="Proteomes" id="UP000265427">
    <property type="component" value="Unassembled WGS sequence"/>
</dbReference>
<reference evidence="7 8" key="1">
    <citation type="submission" date="2018-08" db="EMBL/GenBank/DDBJ databases">
        <title>Aphanomyces genome sequencing and annotation.</title>
        <authorList>
            <person name="Minardi D."/>
            <person name="Oidtmann B."/>
            <person name="Van Der Giezen M."/>
            <person name="Studholme D.J."/>
        </authorList>
    </citation>
    <scope>NUCLEOTIDE SEQUENCE [LARGE SCALE GENOMIC DNA]</scope>
    <source>
        <strain evidence="7 8">Kv</strain>
    </source>
</reference>
<evidence type="ECO:0000259" key="6">
    <source>
        <dbReference type="PROSITE" id="PS50850"/>
    </source>
</evidence>
<evidence type="ECO:0000256" key="4">
    <source>
        <dbReference type="ARBA" id="ARBA00023136"/>
    </source>
</evidence>
<feature type="transmembrane region" description="Helical" evidence="5">
    <location>
        <begin position="224"/>
        <end position="247"/>
    </location>
</feature>
<feature type="transmembrane region" description="Helical" evidence="5">
    <location>
        <begin position="157"/>
        <end position="176"/>
    </location>
</feature>
<dbReference type="PANTHER" id="PTHR48021">
    <property type="match status" value="1"/>
</dbReference>
<evidence type="ECO:0000256" key="1">
    <source>
        <dbReference type="ARBA" id="ARBA00004141"/>
    </source>
</evidence>
<dbReference type="InterPro" id="IPR020846">
    <property type="entry name" value="MFS_dom"/>
</dbReference>
<protein>
    <recommendedName>
        <fullName evidence="6">Major facilitator superfamily (MFS) profile domain-containing protein</fullName>
    </recommendedName>
</protein>
<accession>A0A396ZSF5</accession>
<dbReference type="InterPro" id="IPR036259">
    <property type="entry name" value="MFS_trans_sf"/>
</dbReference>
<evidence type="ECO:0000256" key="2">
    <source>
        <dbReference type="ARBA" id="ARBA00022692"/>
    </source>
</evidence>
<keyword evidence="4 5" id="KW-0472">Membrane</keyword>
<proteinExistence type="predicted"/>
<evidence type="ECO:0000313" key="7">
    <source>
        <dbReference type="EMBL" id="RHX98672.1"/>
    </source>
</evidence>
<dbReference type="InterPro" id="IPR050549">
    <property type="entry name" value="MFS_Trehalose_Transporter"/>
</dbReference>
<dbReference type="Gene3D" id="1.20.1250.20">
    <property type="entry name" value="MFS general substrate transporter like domains"/>
    <property type="match status" value="1"/>
</dbReference>
<sequence>MAAAVEPSSSLEWKRIIHAMRDPGRSEYSFVPHKYIHSTPILSPTPGGMDFEIGAADETTPINARQHAVEHARPTSVHYSAFMYWLILIVSLSFVCVEWVLLYPLSPSRLYNIQVDMFDGRVNHAEFFFQQILPLGMLLGSLITFKLADRLGRATMLELAAIPYVLGWLFVGVAFGQVTLLVGRYCLGVAISVFSIVVPILLAEVSEDDSRGRVLTASQLVRMLGGRMVYIGVGQFFVYLSTCYVSFNLSEWKIIATIGVAPGLLLLVCMQFVPDTPSWLLLRHNDRVTSFSVCLKIQSPVSVNRSTRAEVRVNSILHADFLSTQAAQDDLGRAHQNLGFSRPLRLTCGLYALQAIAATILEPSLYPTTANTYAFGLFGIGLNLNEWNQLVVSYFLAGAAALGLVAASFVIDSQGRVQCLKLGTGVVAASALLLLLLKTTTSLDAINDTVLDLNEAGSALVLLMTAGHYIGLGLCPLVIASEIFPARRRVAGVSVVVLAGSATSLAVGYLINCLRSSSAVTSQVLFQGAVGAVGVVNVVALVVAVFFVPETKSRSLQEIEAILSGYAPITPPNIRSKSVIRVMNQPPDYGTALLVGVPKPNKLRDPVTNLRPNVLRIRKAISLLTFTILGIDLSRAFDTIDHEKLLQVIEQIVKSDELRLIRILHSDTTIPSVSPSRPTSARLKVTLFAATNLPHRLLSSAIAYAADVDYPADAQRIKAHAPHTGQVVPPPRYHRRRLPTPQLKRGAVCPLHLRYGLLCSLWGLLGRIIRCSVDTPVYKSILRYFSFSVVEPWPGRPITSLPRIPNADLKTLPDEIQRLTSSAPPQRTISGGRC</sequence>
<dbReference type="EMBL" id="QUSZ01009846">
    <property type="protein sequence ID" value="RHX98672.1"/>
    <property type="molecule type" value="Genomic_DNA"/>
</dbReference>
<feature type="transmembrane region" description="Helical" evidence="5">
    <location>
        <begin position="391"/>
        <end position="411"/>
    </location>
</feature>
<keyword evidence="3 5" id="KW-1133">Transmembrane helix</keyword>
<feature type="domain" description="Major facilitator superfamily (MFS) profile" evidence="6">
    <location>
        <begin position="77"/>
        <end position="552"/>
    </location>
</feature>
<feature type="transmembrane region" description="Helical" evidence="5">
    <location>
        <begin position="182"/>
        <end position="203"/>
    </location>
</feature>
<name>A0A396ZSF5_APHAT</name>
<dbReference type="VEuPathDB" id="FungiDB:H257_08116"/>